<dbReference type="STRING" id="7176.B0W1M6"/>
<sequence length="134" mass="15156">MEFFLPLSPGEKPDRISFIRQWKQAGFALQAGQSEHPKLDHLGGGTGAAAEYGRVVQHLQDVVLQRVRQHVRSHIVNHLVHAKHREVTLHGDRPLGETTTRCWEIRKGPQITRCPLLSSYVERSQKLALPSILC</sequence>
<gene>
    <name evidence="3" type="primary">6031927</name>
    <name evidence="2" type="ORF">CpipJ_CPIJ000940</name>
</gene>
<reference evidence="2" key="1">
    <citation type="submission" date="2007-03" db="EMBL/GenBank/DDBJ databases">
        <title>Annotation of Culex pipiens quinquefasciatus.</title>
        <authorList>
            <consortium name="The Broad Institute Genome Sequencing Platform"/>
            <person name="Atkinson P.W."/>
            <person name="Hemingway J."/>
            <person name="Christensen B.M."/>
            <person name="Higgs S."/>
            <person name="Kodira C."/>
            <person name="Hannick L."/>
            <person name="Megy K."/>
            <person name="O'Leary S."/>
            <person name="Pearson M."/>
            <person name="Haas B.J."/>
            <person name="Mauceli E."/>
            <person name="Wortman J.R."/>
            <person name="Lee N.H."/>
            <person name="Guigo R."/>
            <person name="Stanke M."/>
            <person name="Alvarado L."/>
            <person name="Amedeo P."/>
            <person name="Antoine C.H."/>
            <person name="Arensburger P."/>
            <person name="Bidwell S.L."/>
            <person name="Crawford M."/>
            <person name="Camaro F."/>
            <person name="Devon K."/>
            <person name="Engels R."/>
            <person name="Hammond M."/>
            <person name="Howarth C."/>
            <person name="Koehrsen M."/>
            <person name="Lawson D."/>
            <person name="Montgomery P."/>
            <person name="Nene V."/>
            <person name="Nusbaum C."/>
            <person name="Puiu D."/>
            <person name="Romero-Severson J."/>
            <person name="Severson D.W."/>
            <person name="Shumway M."/>
            <person name="Sisk P."/>
            <person name="Stolte C."/>
            <person name="Zeng Q."/>
            <person name="Eisenstadt E."/>
            <person name="Fraser-Liggett C."/>
            <person name="Strausberg R."/>
            <person name="Galagan J."/>
            <person name="Birren B."/>
            <person name="Collins F.H."/>
        </authorList>
    </citation>
    <scope>NUCLEOTIDE SEQUENCE [LARGE SCALE GENOMIC DNA]</scope>
    <source>
        <strain evidence="2">JHB</strain>
    </source>
</reference>
<keyword evidence="4" id="KW-1185">Reference proteome</keyword>
<accession>B0W1M6</accession>
<evidence type="ECO:0000313" key="3">
    <source>
        <dbReference type="EnsemblMetazoa" id="CPIJ000940-PA"/>
    </source>
</evidence>
<dbReference type="GO" id="GO:0000184">
    <property type="term" value="P:nuclear-transcribed mRNA catabolic process, nonsense-mediated decay"/>
    <property type="evidence" value="ECO:0007669"/>
    <property type="project" value="InterPro"/>
</dbReference>
<dbReference type="GO" id="GO:0003723">
    <property type="term" value="F:RNA binding"/>
    <property type="evidence" value="ECO:0007669"/>
    <property type="project" value="InterPro"/>
</dbReference>
<dbReference type="InterPro" id="IPR018999">
    <property type="entry name" value="UPF1_CH/ZBD"/>
</dbReference>
<evidence type="ECO:0000259" key="1">
    <source>
        <dbReference type="Pfam" id="PF09416"/>
    </source>
</evidence>
<reference evidence="3" key="2">
    <citation type="submission" date="2021-02" db="UniProtKB">
        <authorList>
            <consortium name="EnsemblMetazoa"/>
        </authorList>
    </citation>
    <scope>IDENTIFICATION</scope>
    <source>
        <strain evidence="3">JHB</strain>
    </source>
</reference>
<dbReference type="EnsemblMetazoa" id="CPIJ000940-RA">
    <property type="protein sequence ID" value="CPIJ000940-PA"/>
    <property type="gene ID" value="CPIJ000940"/>
</dbReference>
<dbReference type="Proteomes" id="UP000002320">
    <property type="component" value="Unassembled WGS sequence"/>
</dbReference>
<organism>
    <name type="scientific">Culex quinquefasciatus</name>
    <name type="common">Southern house mosquito</name>
    <name type="synonym">Culex pungens</name>
    <dbReference type="NCBI Taxonomy" id="7176"/>
    <lineage>
        <taxon>Eukaryota</taxon>
        <taxon>Metazoa</taxon>
        <taxon>Ecdysozoa</taxon>
        <taxon>Arthropoda</taxon>
        <taxon>Hexapoda</taxon>
        <taxon>Insecta</taxon>
        <taxon>Pterygota</taxon>
        <taxon>Neoptera</taxon>
        <taxon>Endopterygota</taxon>
        <taxon>Diptera</taxon>
        <taxon>Nematocera</taxon>
        <taxon>Culicoidea</taxon>
        <taxon>Culicidae</taxon>
        <taxon>Culicinae</taxon>
        <taxon>Culicini</taxon>
        <taxon>Culex</taxon>
        <taxon>Culex</taxon>
    </lineage>
</organism>
<dbReference type="InParanoid" id="B0W1M6"/>
<dbReference type="GO" id="GO:0003724">
    <property type="term" value="F:RNA helicase activity"/>
    <property type="evidence" value="ECO:0007669"/>
    <property type="project" value="InterPro"/>
</dbReference>
<dbReference type="Pfam" id="PF09416">
    <property type="entry name" value="UPF1_Zn_bind"/>
    <property type="match status" value="1"/>
</dbReference>
<name>B0W1M6_CULQU</name>
<dbReference type="GO" id="GO:0005737">
    <property type="term" value="C:cytoplasm"/>
    <property type="evidence" value="ECO:0007669"/>
    <property type="project" value="InterPro"/>
</dbReference>
<dbReference type="HOGENOM" id="CLU_1898267_0_0_1"/>
<evidence type="ECO:0000313" key="4">
    <source>
        <dbReference type="Proteomes" id="UP000002320"/>
    </source>
</evidence>
<dbReference type="AlphaFoldDB" id="B0W1M6"/>
<feature type="domain" description="Upf1" evidence="1">
    <location>
        <begin position="70"/>
        <end position="105"/>
    </location>
</feature>
<protein>
    <submittedName>
        <fullName evidence="2 3">Nonsense-mediated mRNA decay protein 1</fullName>
    </submittedName>
</protein>
<evidence type="ECO:0000313" key="2">
    <source>
        <dbReference type="EMBL" id="EDS26577.1"/>
    </source>
</evidence>
<dbReference type="KEGG" id="cqu:CpipJ_CPIJ000940"/>
<proteinExistence type="predicted"/>
<dbReference type="VEuPathDB" id="VectorBase:CPIJ000940"/>
<dbReference type="EMBL" id="DS231823">
    <property type="protein sequence ID" value="EDS26577.1"/>
    <property type="molecule type" value="Genomic_DNA"/>
</dbReference>
<dbReference type="GO" id="GO:0008270">
    <property type="term" value="F:zinc ion binding"/>
    <property type="evidence" value="ECO:0007669"/>
    <property type="project" value="InterPro"/>
</dbReference>
<dbReference type="GO" id="GO:0005524">
    <property type="term" value="F:ATP binding"/>
    <property type="evidence" value="ECO:0007669"/>
    <property type="project" value="InterPro"/>
</dbReference>